<protein>
    <submittedName>
        <fullName evidence="1">29917_t:CDS:1</fullName>
    </submittedName>
</protein>
<gene>
    <name evidence="1" type="ORF">RPERSI_LOCUS3675</name>
</gene>
<proteinExistence type="predicted"/>
<keyword evidence="2" id="KW-1185">Reference proteome</keyword>
<evidence type="ECO:0000313" key="2">
    <source>
        <dbReference type="Proteomes" id="UP000789920"/>
    </source>
</evidence>
<evidence type="ECO:0000313" key="1">
    <source>
        <dbReference type="EMBL" id="CAG8544048.1"/>
    </source>
</evidence>
<organism evidence="1 2">
    <name type="scientific">Racocetra persica</name>
    <dbReference type="NCBI Taxonomy" id="160502"/>
    <lineage>
        <taxon>Eukaryota</taxon>
        <taxon>Fungi</taxon>
        <taxon>Fungi incertae sedis</taxon>
        <taxon>Mucoromycota</taxon>
        <taxon>Glomeromycotina</taxon>
        <taxon>Glomeromycetes</taxon>
        <taxon>Diversisporales</taxon>
        <taxon>Gigasporaceae</taxon>
        <taxon>Racocetra</taxon>
    </lineage>
</organism>
<dbReference type="Proteomes" id="UP000789920">
    <property type="component" value="Unassembled WGS sequence"/>
</dbReference>
<sequence>MANFFEKLFNFGSKNKNNQQNEQNVSQIEDTGIYGQNYVTRYKATRECLDLTPSSTGNVTSVSTHNKNNTRSKEQSLYAPDKLSHEITNLHETLKAKDNEIGAKNNEIEAKNNEIEAKNNEIEAKNNEIEAKNNEIEAKNNEISGLRRDIEDLKNEASRHQSALGRATNFRLSDDDRNNSVQLREDITSLQQTLKDFCIVKPNININKKEATNLLRRYGCTKFIDDEHFKSLLKAALQRFVLETILDSTSKYFEERLPDENTEERSLETRIVFETKNLLDKMKHFAKFREGDDDVTRALPIKLRQQIYAVLGNRGFSKVISKDTVEHPFINETQEQLIRKINSIRTINDPNKITKLNNMAANIVRDVIRIFFFRLKVQEPEADSPHWFEYNDQVDPELMQGTFEHDCQDVVQICSFPLIGIDLKDEKKRKIFIPAM</sequence>
<feature type="non-terminal residue" evidence="1">
    <location>
        <position position="436"/>
    </location>
</feature>
<reference evidence="1" key="1">
    <citation type="submission" date="2021-06" db="EMBL/GenBank/DDBJ databases">
        <authorList>
            <person name="Kallberg Y."/>
            <person name="Tangrot J."/>
            <person name="Rosling A."/>
        </authorList>
    </citation>
    <scope>NUCLEOTIDE SEQUENCE</scope>
    <source>
        <strain evidence="1">MA461A</strain>
    </source>
</reference>
<dbReference type="EMBL" id="CAJVQC010004708">
    <property type="protein sequence ID" value="CAG8544048.1"/>
    <property type="molecule type" value="Genomic_DNA"/>
</dbReference>
<accession>A0ACA9LQ62</accession>
<name>A0ACA9LQ62_9GLOM</name>
<comment type="caution">
    <text evidence="1">The sequence shown here is derived from an EMBL/GenBank/DDBJ whole genome shotgun (WGS) entry which is preliminary data.</text>
</comment>